<evidence type="ECO:0000313" key="2">
    <source>
        <dbReference type="Proteomes" id="UP000041254"/>
    </source>
</evidence>
<reference evidence="1 2" key="1">
    <citation type="submission" date="2014-11" db="EMBL/GenBank/DDBJ databases">
        <authorList>
            <person name="Zhu J."/>
            <person name="Qi W."/>
            <person name="Song R."/>
        </authorList>
    </citation>
    <scope>NUCLEOTIDE SEQUENCE [LARGE SCALE GENOMIC DNA]</scope>
</reference>
<evidence type="ECO:0008006" key="3">
    <source>
        <dbReference type="Google" id="ProtNLM"/>
    </source>
</evidence>
<proteinExistence type="predicted"/>
<dbReference type="SUPFAM" id="SSF53448">
    <property type="entry name" value="Nucleotide-diphospho-sugar transferases"/>
    <property type="match status" value="1"/>
</dbReference>
<dbReference type="AlphaFoldDB" id="A0A0G4EVK4"/>
<accession>A0A0G4EVK4</accession>
<dbReference type="InParanoid" id="A0A0G4EVK4"/>
<dbReference type="OrthoDB" id="4110at2759"/>
<organism evidence="1 2">
    <name type="scientific">Vitrella brassicaformis (strain CCMP3155)</name>
    <dbReference type="NCBI Taxonomy" id="1169540"/>
    <lineage>
        <taxon>Eukaryota</taxon>
        <taxon>Sar</taxon>
        <taxon>Alveolata</taxon>
        <taxon>Colpodellida</taxon>
        <taxon>Vitrellaceae</taxon>
        <taxon>Vitrella</taxon>
    </lineage>
</organism>
<dbReference type="Gene3D" id="3.90.550.10">
    <property type="entry name" value="Spore Coat Polysaccharide Biosynthesis Protein SpsA, Chain A"/>
    <property type="match status" value="1"/>
</dbReference>
<dbReference type="VEuPathDB" id="CryptoDB:Vbra_5425"/>
<dbReference type="Proteomes" id="UP000041254">
    <property type="component" value="Unassembled WGS sequence"/>
</dbReference>
<dbReference type="EMBL" id="CDMY01000323">
    <property type="protein sequence ID" value="CEM02313.1"/>
    <property type="molecule type" value="Genomic_DNA"/>
</dbReference>
<sequence>MTPQRDEMLLAVEAIELIKAHLPLRDLLTADFPIFTMLAELRPHVLGHVAEAPCESAGSWSYPFDVFREGLDSLIEMARRDGVARAVANHGHLVIMAVQISYDFSSGRAGLGDIYSCPLGFMAAWTFWLFISAFESPLVDLHQLLTRQGAVAHVDALWRYLRVSQLFSKRWRLLELLDLVASQSLAKEDRERRRYREETVSVKCDNQSRNNSPIQQSSDVIPDRNLLISVLAYNRPHSLVRLLQSLSMSHYFGQRVDLLISVDLNRDGLVHSETLEAAKTYPWPHGSLTVRVRDRHYGLAEQWIQAIPEDRLQQEDGTILLILEDDIEVSPFFFKWLRKAHTAYERREDIGGFTLQRAHILPQKGRVAEVRSMV</sequence>
<evidence type="ECO:0000313" key="1">
    <source>
        <dbReference type="EMBL" id="CEM02313.1"/>
    </source>
</evidence>
<dbReference type="CDD" id="cd00761">
    <property type="entry name" value="Glyco_tranf_GTA_type"/>
    <property type="match status" value="1"/>
</dbReference>
<name>A0A0G4EVK4_VITBC</name>
<dbReference type="InterPro" id="IPR029044">
    <property type="entry name" value="Nucleotide-diphossugar_trans"/>
</dbReference>
<gene>
    <name evidence="1" type="ORF">Vbra_5425</name>
</gene>
<protein>
    <recommendedName>
        <fullName evidence="3">Glycosyltransferase 2-like domain-containing protein</fullName>
    </recommendedName>
</protein>
<dbReference type="PANTHER" id="PTHR33604:SF3">
    <property type="entry name" value="OSJNBA0004B13.7 PROTEIN"/>
    <property type="match status" value="1"/>
</dbReference>
<keyword evidence="2" id="KW-1185">Reference proteome</keyword>
<dbReference type="STRING" id="1169540.A0A0G4EVK4"/>
<dbReference type="PANTHER" id="PTHR33604">
    <property type="entry name" value="OSJNBA0004B13.7 PROTEIN"/>
    <property type="match status" value="1"/>
</dbReference>